<dbReference type="RefSeq" id="WP_276303859.1">
    <property type="nucleotide sequence ID" value="NZ_CP119992.1"/>
</dbReference>
<gene>
    <name evidence="1" type="ORF">ACFQPE_08745</name>
</gene>
<name>A0ABD6A9N8_9EURY</name>
<protein>
    <submittedName>
        <fullName evidence="1">Thiol-disulfide oxidoreductase DCC family protein</fullName>
    </submittedName>
</protein>
<accession>A0ABD6A9N8</accession>
<dbReference type="AlphaFoldDB" id="A0ABD6A9N8"/>
<evidence type="ECO:0000313" key="2">
    <source>
        <dbReference type="Proteomes" id="UP001596547"/>
    </source>
</evidence>
<evidence type="ECO:0000313" key="1">
    <source>
        <dbReference type="EMBL" id="MFC7316880.1"/>
    </source>
</evidence>
<dbReference type="InterPro" id="IPR007263">
    <property type="entry name" value="DCC1-like"/>
</dbReference>
<keyword evidence="2" id="KW-1185">Reference proteome</keyword>
<sequence length="123" mass="13832">MADPPLLVYDDDCGFCTWSARWAVRHADVEPVGFSELSDDLRARLPADYGRCAHLLADGRIYSCGAATERTLERVHPALRGSFAVLRRVPGYAHLRERLYRWTADRRAWWGKVLSAGAARDSA</sequence>
<dbReference type="GeneID" id="79316467"/>
<dbReference type="Proteomes" id="UP001596547">
    <property type="component" value="Unassembled WGS sequence"/>
</dbReference>
<dbReference type="Pfam" id="PF04134">
    <property type="entry name" value="DCC1-like"/>
    <property type="match status" value="1"/>
</dbReference>
<comment type="caution">
    <text evidence="1">The sequence shown here is derived from an EMBL/GenBank/DDBJ whole genome shotgun (WGS) entry which is preliminary data.</text>
</comment>
<reference evidence="1 2" key="1">
    <citation type="journal article" date="2019" name="Int. J. Syst. Evol. Microbiol.">
        <title>The Global Catalogue of Microorganisms (GCM) 10K type strain sequencing project: providing services to taxonomists for standard genome sequencing and annotation.</title>
        <authorList>
            <consortium name="The Broad Institute Genomics Platform"/>
            <consortium name="The Broad Institute Genome Sequencing Center for Infectious Disease"/>
            <person name="Wu L."/>
            <person name="Ma J."/>
        </authorList>
    </citation>
    <scope>NUCLEOTIDE SEQUENCE [LARGE SCALE GENOMIC DNA]</scope>
    <source>
        <strain evidence="1 2">PSR21</strain>
    </source>
</reference>
<organism evidence="1 2">
    <name type="scientific">Halomarina halobia</name>
    <dbReference type="NCBI Taxonomy" id="3033386"/>
    <lineage>
        <taxon>Archaea</taxon>
        <taxon>Methanobacteriati</taxon>
        <taxon>Methanobacteriota</taxon>
        <taxon>Stenosarchaea group</taxon>
        <taxon>Halobacteria</taxon>
        <taxon>Halobacteriales</taxon>
        <taxon>Natronomonadaceae</taxon>
        <taxon>Halomarina</taxon>
    </lineage>
</organism>
<proteinExistence type="predicted"/>
<dbReference type="EMBL" id="JBHTBF010000002">
    <property type="protein sequence ID" value="MFC7316880.1"/>
    <property type="molecule type" value="Genomic_DNA"/>
</dbReference>